<dbReference type="Proteomes" id="UP000648187">
    <property type="component" value="Unassembled WGS sequence"/>
</dbReference>
<evidence type="ECO:0000313" key="2">
    <source>
        <dbReference type="Proteomes" id="UP000648187"/>
    </source>
</evidence>
<dbReference type="AlphaFoldDB" id="A0A835L212"/>
<proteinExistence type="predicted"/>
<comment type="caution">
    <text evidence="1">The sequence shown here is derived from an EMBL/GenBank/DDBJ whole genome shotgun (WGS) entry which is preliminary data.</text>
</comment>
<sequence>MSAADFEYLLNKIGPFIAKQDTNMRKCIPIQERLAVSCDGDKFSSLAYLFKFSKSTIATCIMEVCQALIQELREEVKTIVAKLSVEMAGSLQRLEYVVVETAGSLQILENVTAVTAGSLQILENLTGEMAGRGVTVQNRIIRRMELSIPKLTVRFNLVCGEVIKTESHH</sequence>
<dbReference type="EMBL" id="JACKWZ010000152">
    <property type="protein sequence ID" value="KAF9413739.1"/>
    <property type="molecule type" value="Genomic_DNA"/>
</dbReference>
<gene>
    <name evidence="1" type="ORF">HW555_008185</name>
</gene>
<reference evidence="1" key="1">
    <citation type="submission" date="2020-08" db="EMBL/GenBank/DDBJ databases">
        <title>Spodoptera exigua strain:BAW_Kor-Di-RS1 Genome sequencing and assembly.</title>
        <authorList>
            <person name="Kim J."/>
            <person name="Nam H.Y."/>
            <person name="Kwon M."/>
            <person name="Choi J.H."/>
            <person name="Cho S.R."/>
            <person name="Kim G.-H."/>
        </authorList>
    </citation>
    <scope>NUCLEOTIDE SEQUENCE</scope>
    <source>
        <strain evidence="1">BAW_Kor-Di-RS1</strain>
        <tissue evidence="1">Whole-body</tissue>
    </source>
</reference>
<protein>
    <submittedName>
        <fullName evidence="1">Uncharacterized protein</fullName>
    </submittedName>
</protein>
<accession>A0A835L212</accession>
<keyword evidence="2" id="KW-1185">Reference proteome</keyword>
<name>A0A835L212_SPOEX</name>
<organism evidence="1 2">
    <name type="scientific">Spodoptera exigua</name>
    <name type="common">Beet armyworm</name>
    <name type="synonym">Noctua fulgens</name>
    <dbReference type="NCBI Taxonomy" id="7107"/>
    <lineage>
        <taxon>Eukaryota</taxon>
        <taxon>Metazoa</taxon>
        <taxon>Ecdysozoa</taxon>
        <taxon>Arthropoda</taxon>
        <taxon>Hexapoda</taxon>
        <taxon>Insecta</taxon>
        <taxon>Pterygota</taxon>
        <taxon>Neoptera</taxon>
        <taxon>Endopterygota</taxon>
        <taxon>Lepidoptera</taxon>
        <taxon>Glossata</taxon>
        <taxon>Ditrysia</taxon>
        <taxon>Noctuoidea</taxon>
        <taxon>Noctuidae</taxon>
        <taxon>Amphipyrinae</taxon>
        <taxon>Spodoptera</taxon>
    </lineage>
</organism>
<evidence type="ECO:0000313" key="1">
    <source>
        <dbReference type="EMBL" id="KAF9413739.1"/>
    </source>
</evidence>